<dbReference type="Proteomes" id="UP000232722">
    <property type="component" value="Unassembled WGS sequence"/>
</dbReference>
<sequence>MSLTSFITIHEEISRLHSLKLITTNEYVRLTAYSIHFSDQIPNIEESLKYGPDSVKIEHLKRFLDDEEQICLGKRSHSFSFPEPETQNSKRNKISFDSLLKLRKHISADKPPVLFIPFVPHPDIQKQICDQICSNIFLVYGTNRTQDYQGINISGGSGVGKTRIGFEIKNFITKDERIQTYVKKLKVTFKHIFISMKEILNFLGEEQERDPETKIYPRISEDINKAENVLIMLIAIYFFAKVWTRSSIEKCKELISETMNYKEIIKLIRKEMKLDEDAHLVLILQIDDFQFSPYWTVVLLRIISYIVETNKTLIFSVCTGTEPSKITNLYGFFASQYRTNNINLPPINFTQFIKYYEENYNVYQLKKYSPPDGPLMKSHHFVLEKKIE</sequence>
<dbReference type="VEuPathDB" id="FungiDB:FUN_021505"/>
<gene>
    <name evidence="2" type="ORF">RhiirA1_474409</name>
    <name evidence="1" type="ORF">RhiirA5_431434</name>
</gene>
<dbReference type="EMBL" id="LLXJ01002650">
    <property type="protein sequence ID" value="PKB98400.1"/>
    <property type="molecule type" value="Genomic_DNA"/>
</dbReference>
<reference evidence="1 4" key="1">
    <citation type="submission" date="2016-04" db="EMBL/GenBank/DDBJ databases">
        <title>Genome analyses suggest a sexual origin of heterokaryosis in a supposedly ancient asexual fungus.</title>
        <authorList>
            <person name="Ropars J."/>
            <person name="Sedzielewska K."/>
            <person name="Noel J."/>
            <person name="Charron P."/>
            <person name="Farinelli L."/>
            <person name="Marton T."/>
            <person name="Kruger M."/>
            <person name="Pelin A."/>
            <person name="Brachmann A."/>
            <person name="Corradi N."/>
        </authorList>
    </citation>
    <scope>NUCLEOTIDE SEQUENCE [LARGE SCALE GENOMIC DNA]</scope>
    <source>
        <strain evidence="1 4">A5</strain>
    </source>
</reference>
<dbReference type="SUPFAM" id="SSF52540">
    <property type="entry name" value="P-loop containing nucleoside triphosphate hydrolases"/>
    <property type="match status" value="1"/>
</dbReference>
<accession>A0A2I1FD13</accession>
<dbReference type="InterPro" id="IPR027417">
    <property type="entry name" value="P-loop_NTPase"/>
</dbReference>
<dbReference type="VEuPathDB" id="FungiDB:RhiirA1_474409"/>
<evidence type="ECO:0000313" key="1">
    <source>
        <dbReference type="EMBL" id="PKB98400.1"/>
    </source>
</evidence>
<proteinExistence type="predicted"/>
<comment type="caution">
    <text evidence="1">The sequence shown here is derived from an EMBL/GenBank/DDBJ whole genome shotgun (WGS) entry which is preliminary data.</text>
</comment>
<reference evidence="2 3" key="4">
    <citation type="submission" date="2017-10" db="EMBL/GenBank/DDBJ databases">
        <title>Genome analyses suggest a sexual origin of heterokaryosis in a supposedly ancient asexual fungus.</title>
        <authorList>
            <person name="Corradi N."/>
            <person name="Sedzielewska K."/>
            <person name="Noel J."/>
            <person name="Charron P."/>
            <person name="Farinelli L."/>
            <person name="Marton T."/>
            <person name="Kruger M."/>
            <person name="Pelin A."/>
            <person name="Brachmann A."/>
            <person name="Corradi N."/>
        </authorList>
    </citation>
    <scope>NUCLEOTIDE SEQUENCE [LARGE SCALE GENOMIC DNA]</scope>
    <source>
        <strain evidence="2 3">A1</strain>
    </source>
</reference>
<name>A0A2I1FD13_9GLOM</name>
<dbReference type="EMBL" id="LLXH01002246">
    <property type="protein sequence ID" value="PKC56164.1"/>
    <property type="molecule type" value="Genomic_DNA"/>
</dbReference>
<reference evidence="1 4" key="2">
    <citation type="submission" date="2017-09" db="EMBL/GenBank/DDBJ databases">
        <title>Extensive intraspecific genome diversity in a model arbuscular mycorrhizal fungus.</title>
        <authorList>
            <person name="Chen E.C."/>
            <person name="Morin E."/>
            <person name="Beaudet D."/>
            <person name="Noel J."/>
            <person name="Ndikumana S."/>
            <person name="Charron P."/>
            <person name="St-Onge C."/>
            <person name="Giorgi J."/>
            <person name="Grigoriev I.V."/>
            <person name="Roux C."/>
            <person name="Martin F.M."/>
            <person name="Corradi N."/>
        </authorList>
    </citation>
    <scope>NUCLEOTIDE SEQUENCE [LARGE SCALE GENOMIC DNA]</scope>
    <source>
        <strain evidence="1 4">A5</strain>
    </source>
</reference>
<protein>
    <submittedName>
        <fullName evidence="1">Uncharacterized protein</fullName>
    </submittedName>
</protein>
<evidence type="ECO:0000313" key="2">
    <source>
        <dbReference type="EMBL" id="PKC56164.1"/>
    </source>
</evidence>
<evidence type="ECO:0000313" key="3">
    <source>
        <dbReference type="Proteomes" id="UP000232688"/>
    </source>
</evidence>
<organism evidence="1 4">
    <name type="scientific">Rhizophagus irregularis</name>
    <dbReference type="NCBI Taxonomy" id="588596"/>
    <lineage>
        <taxon>Eukaryota</taxon>
        <taxon>Fungi</taxon>
        <taxon>Fungi incertae sedis</taxon>
        <taxon>Mucoromycota</taxon>
        <taxon>Glomeromycotina</taxon>
        <taxon>Glomeromycetes</taxon>
        <taxon>Glomerales</taxon>
        <taxon>Glomeraceae</taxon>
        <taxon>Rhizophagus</taxon>
    </lineage>
</organism>
<dbReference type="VEuPathDB" id="FungiDB:RhiirFUN_003338"/>
<evidence type="ECO:0000313" key="4">
    <source>
        <dbReference type="Proteomes" id="UP000232722"/>
    </source>
</evidence>
<dbReference type="Proteomes" id="UP000232688">
    <property type="component" value="Unassembled WGS sequence"/>
</dbReference>
<dbReference type="OrthoDB" id="2316156at2759"/>
<reference evidence="2 3" key="3">
    <citation type="submission" date="2017-10" db="EMBL/GenBank/DDBJ databases">
        <title>Extensive intraspecific genome diversity in a model arbuscular mycorrhizal fungus.</title>
        <authorList>
            <person name="Chen E.C.H."/>
            <person name="Morin E."/>
            <person name="Baudet D."/>
            <person name="Noel J."/>
            <person name="Ndikumana S."/>
            <person name="Charron P."/>
            <person name="St-Onge C."/>
            <person name="Giorgi J."/>
            <person name="Grigoriev I.V."/>
            <person name="Roux C."/>
            <person name="Martin F.M."/>
            <person name="Corradi N."/>
        </authorList>
    </citation>
    <scope>NUCLEOTIDE SEQUENCE [LARGE SCALE GENOMIC DNA]</scope>
    <source>
        <strain evidence="2 3">A1</strain>
    </source>
</reference>
<dbReference type="AlphaFoldDB" id="A0A2I1FD13"/>